<evidence type="ECO:0000313" key="2">
    <source>
        <dbReference type="EMBL" id="JAH66592.1"/>
    </source>
</evidence>
<feature type="region of interest" description="Disordered" evidence="1">
    <location>
        <begin position="1"/>
        <end position="23"/>
    </location>
</feature>
<feature type="compositionally biased region" description="Low complexity" evidence="1">
    <location>
        <begin position="1"/>
        <end position="17"/>
    </location>
</feature>
<accession>A0A0E9ULB7</accession>
<protein>
    <submittedName>
        <fullName evidence="2">Uncharacterized protein</fullName>
    </submittedName>
</protein>
<organism evidence="2">
    <name type="scientific">Anguilla anguilla</name>
    <name type="common">European freshwater eel</name>
    <name type="synonym">Muraena anguilla</name>
    <dbReference type="NCBI Taxonomy" id="7936"/>
    <lineage>
        <taxon>Eukaryota</taxon>
        <taxon>Metazoa</taxon>
        <taxon>Chordata</taxon>
        <taxon>Craniata</taxon>
        <taxon>Vertebrata</taxon>
        <taxon>Euteleostomi</taxon>
        <taxon>Actinopterygii</taxon>
        <taxon>Neopterygii</taxon>
        <taxon>Teleostei</taxon>
        <taxon>Anguilliformes</taxon>
        <taxon>Anguillidae</taxon>
        <taxon>Anguilla</taxon>
    </lineage>
</organism>
<dbReference type="EMBL" id="GBXM01041985">
    <property type="protein sequence ID" value="JAH66592.1"/>
    <property type="molecule type" value="Transcribed_RNA"/>
</dbReference>
<dbReference type="AlphaFoldDB" id="A0A0E9ULB7"/>
<reference evidence="2" key="1">
    <citation type="submission" date="2014-11" db="EMBL/GenBank/DDBJ databases">
        <authorList>
            <person name="Amaro Gonzalez C."/>
        </authorList>
    </citation>
    <scope>NUCLEOTIDE SEQUENCE</scope>
</reference>
<name>A0A0E9ULB7_ANGAN</name>
<reference evidence="2" key="2">
    <citation type="journal article" date="2015" name="Fish Shellfish Immunol.">
        <title>Early steps in the European eel (Anguilla anguilla)-Vibrio vulnificus interaction in the gills: Role of the RtxA13 toxin.</title>
        <authorList>
            <person name="Callol A."/>
            <person name="Pajuelo D."/>
            <person name="Ebbesson L."/>
            <person name="Teles M."/>
            <person name="MacKenzie S."/>
            <person name="Amaro C."/>
        </authorList>
    </citation>
    <scope>NUCLEOTIDE SEQUENCE</scope>
</reference>
<proteinExistence type="predicted"/>
<sequence length="23" mass="2453">MFAPSSSWSFGSTSSNSITLETK</sequence>
<evidence type="ECO:0000256" key="1">
    <source>
        <dbReference type="SAM" id="MobiDB-lite"/>
    </source>
</evidence>